<evidence type="ECO:0000313" key="6">
    <source>
        <dbReference type="Proteomes" id="UP001596067"/>
    </source>
</evidence>
<evidence type="ECO:0000256" key="1">
    <source>
        <dbReference type="ARBA" id="ARBA00022679"/>
    </source>
</evidence>
<organism evidence="5 6">
    <name type="scientific">Kitasatospora aburaviensis</name>
    <dbReference type="NCBI Taxonomy" id="67265"/>
    <lineage>
        <taxon>Bacteria</taxon>
        <taxon>Bacillati</taxon>
        <taxon>Actinomycetota</taxon>
        <taxon>Actinomycetes</taxon>
        <taxon>Kitasatosporales</taxon>
        <taxon>Streptomycetaceae</taxon>
        <taxon>Kitasatospora</taxon>
    </lineage>
</organism>
<dbReference type="Pfam" id="PF21089">
    <property type="entry name" value="PKS_DH_N"/>
    <property type="match status" value="1"/>
</dbReference>
<accession>A0ABW1F9T6</accession>
<dbReference type="PANTHER" id="PTHR43775:SF51">
    <property type="entry name" value="INACTIVE PHENOLPHTHIOCEROL SYNTHESIS POLYKETIDE SYNTHASE TYPE I PKS1-RELATED"/>
    <property type="match status" value="1"/>
</dbReference>
<evidence type="ECO:0000256" key="2">
    <source>
        <dbReference type="ARBA" id="ARBA00023268"/>
    </source>
</evidence>
<dbReference type="Proteomes" id="UP001596067">
    <property type="component" value="Unassembled WGS sequence"/>
</dbReference>
<feature type="region of interest" description="C-terminal hotdog fold" evidence="3">
    <location>
        <begin position="118"/>
        <end position="253"/>
    </location>
</feature>
<dbReference type="PROSITE" id="PS52019">
    <property type="entry name" value="PKS_MFAS_DH"/>
    <property type="match status" value="1"/>
</dbReference>
<dbReference type="InterPro" id="IPR049900">
    <property type="entry name" value="PKS_mFAS_DH"/>
</dbReference>
<keyword evidence="2" id="KW-0511">Multifunctional enzyme</keyword>
<dbReference type="InterPro" id="IPR049551">
    <property type="entry name" value="PKS_DH_C"/>
</dbReference>
<evidence type="ECO:0000259" key="4">
    <source>
        <dbReference type="PROSITE" id="PS52019"/>
    </source>
</evidence>
<dbReference type="Gene3D" id="3.10.129.110">
    <property type="entry name" value="Polyketide synthase dehydratase"/>
    <property type="match status" value="1"/>
</dbReference>
<evidence type="ECO:0000256" key="3">
    <source>
        <dbReference type="PROSITE-ProRule" id="PRU01363"/>
    </source>
</evidence>
<keyword evidence="6" id="KW-1185">Reference proteome</keyword>
<protein>
    <submittedName>
        <fullName evidence="5">Polyketide synthase dehydratase domain-containing protein</fullName>
    </submittedName>
</protein>
<reference evidence="6" key="1">
    <citation type="journal article" date="2019" name="Int. J. Syst. Evol. Microbiol.">
        <title>The Global Catalogue of Microorganisms (GCM) 10K type strain sequencing project: providing services to taxonomists for standard genome sequencing and annotation.</title>
        <authorList>
            <consortium name="The Broad Institute Genomics Platform"/>
            <consortium name="The Broad Institute Genome Sequencing Center for Infectious Disease"/>
            <person name="Wu L."/>
            <person name="Ma J."/>
        </authorList>
    </citation>
    <scope>NUCLEOTIDE SEQUENCE [LARGE SCALE GENOMIC DNA]</scope>
    <source>
        <strain evidence="6">CGMCC 4.1469</strain>
    </source>
</reference>
<dbReference type="InterPro" id="IPR050091">
    <property type="entry name" value="PKS_NRPS_Biosynth_Enz"/>
</dbReference>
<dbReference type="InterPro" id="IPR049552">
    <property type="entry name" value="PKS_DH_N"/>
</dbReference>
<name>A0ABW1F9T6_9ACTN</name>
<dbReference type="Pfam" id="PF14765">
    <property type="entry name" value="PS-DH"/>
    <property type="match status" value="1"/>
</dbReference>
<dbReference type="SMART" id="SM00826">
    <property type="entry name" value="PKS_DH"/>
    <property type="match status" value="1"/>
</dbReference>
<feature type="domain" description="PKS/mFAS DH" evidence="4">
    <location>
        <begin position="1"/>
        <end position="253"/>
    </location>
</feature>
<feature type="active site" description="Proton donor; for dehydratase activity" evidence="3">
    <location>
        <position position="177"/>
    </location>
</feature>
<comment type="caution">
    <text evidence="5">The sequence shown here is derived from an EMBL/GenBank/DDBJ whole genome shotgun (WGS) entry which is preliminary data.</text>
</comment>
<dbReference type="EMBL" id="JBHSOD010000177">
    <property type="protein sequence ID" value="MFC5891182.1"/>
    <property type="molecule type" value="Genomic_DNA"/>
</dbReference>
<feature type="region of interest" description="N-terminal hotdog fold" evidence="3">
    <location>
        <begin position="1"/>
        <end position="105"/>
    </location>
</feature>
<feature type="non-terminal residue" evidence="5">
    <location>
        <position position="281"/>
    </location>
</feature>
<feature type="active site" description="Proton acceptor; for dehydratase activity" evidence="3">
    <location>
        <position position="12"/>
    </location>
</feature>
<proteinExistence type="predicted"/>
<dbReference type="PANTHER" id="PTHR43775">
    <property type="entry name" value="FATTY ACID SYNTHASE"/>
    <property type="match status" value="1"/>
</dbReference>
<sequence>MSQETQPWTRDHMVLGTVIVPGIALVEMALTAGCMAGCPVADELVLEAPLVLEDDAVLQVQVTIGAAGDDGRREVAIYSRPEGLTEDELREVTCHGRGWLAPESDVAQWHEVWPPEGAETLSADALYAGMTELGYDYGPMFACVRAAWRRGREVFTELALPDGADNGGFAVHPGLLDAAMHGGLLGEKSGDGVVLPFSWSGVRLGEGGPSRARVRISPAGESALRVEVVGEQGEPVLHVDKLFFRPVDASQLERAQGVGDALFRVDWVEVAAEPVGSVRVA</sequence>
<gene>
    <name evidence="5" type="ORF">ACFP0N_40160</name>
</gene>
<keyword evidence="1" id="KW-0808">Transferase</keyword>
<dbReference type="InterPro" id="IPR020807">
    <property type="entry name" value="PKS_DH"/>
</dbReference>
<dbReference type="InterPro" id="IPR042104">
    <property type="entry name" value="PKS_dehydratase_sf"/>
</dbReference>
<dbReference type="RefSeq" id="WP_380238142.1">
    <property type="nucleotide sequence ID" value="NZ_JBHSOD010000177.1"/>
</dbReference>
<evidence type="ECO:0000313" key="5">
    <source>
        <dbReference type="EMBL" id="MFC5891182.1"/>
    </source>
</evidence>